<feature type="transmembrane region" description="Helical" evidence="7">
    <location>
        <begin position="436"/>
        <end position="454"/>
    </location>
</feature>
<protein>
    <submittedName>
        <fullName evidence="9">MMPL family protein</fullName>
    </submittedName>
</protein>
<feature type="transmembrane region" description="Helical" evidence="7">
    <location>
        <begin position="707"/>
        <end position="725"/>
    </location>
</feature>
<keyword evidence="10" id="KW-1185">Reference proteome</keyword>
<dbReference type="PANTHER" id="PTHR33406">
    <property type="entry name" value="MEMBRANE PROTEIN MJ1562-RELATED"/>
    <property type="match status" value="1"/>
</dbReference>
<evidence type="ECO:0000259" key="8">
    <source>
        <dbReference type="PROSITE" id="PS50156"/>
    </source>
</evidence>
<comment type="caution">
    <text evidence="9">The sequence shown here is derived from an EMBL/GenBank/DDBJ whole genome shotgun (WGS) entry which is preliminary data.</text>
</comment>
<dbReference type="InterPro" id="IPR000731">
    <property type="entry name" value="SSD"/>
</dbReference>
<dbReference type="SUPFAM" id="SSF82866">
    <property type="entry name" value="Multidrug efflux transporter AcrB transmembrane domain"/>
    <property type="match status" value="2"/>
</dbReference>
<evidence type="ECO:0000313" key="10">
    <source>
        <dbReference type="Proteomes" id="UP000010445"/>
    </source>
</evidence>
<keyword evidence="4 7" id="KW-0812">Transmembrane</keyword>
<dbReference type="EMBL" id="AMEM01000009">
    <property type="protein sequence ID" value="EKX91770.1"/>
    <property type="molecule type" value="Genomic_DNA"/>
</dbReference>
<evidence type="ECO:0000313" key="9">
    <source>
        <dbReference type="EMBL" id="EKX91770.1"/>
    </source>
</evidence>
<keyword evidence="5 7" id="KW-1133">Transmembrane helix</keyword>
<evidence type="ECO:0000256" key="6">
    <source>
        <dbReference type="ARBA" id="ARBA00023136"/>
    </source>
</evidence>
<evidence type="ECO:0000256" key="2">
    <source>
        <dbReference type="ARBA" id="ARBA00010157"/>
    </source>
</evidence>
<gene>
    <name evidence="9" type="ORF">HMPREF9997_00431</name>
</gene>
<dbReference type="HOGENOM" id="CLU_005108_1_1_11"/>
<dbReference type="Pfam" id="PF03176">
    <property type="entry name" value="MMPL"/>
    <property type="match status" value="3"/>
</dbReference>
<dbReference type="PANTHER" id="PTHR33406:SF11">
    <property type="entry name" value="MEMBRANE PROTEIN SCO6666-RELATED"/>
    <property type="match status" value="1"/>
</dbReference>
<sequence>MLTHPQHRYAQLHVSTVHTVQNFEVIIVSRLLYRLGRAAYTHRLKFIAMWLLLFAAAAVAAGALAKPPSNSFSMPGAESVEAQEEISRRFNTSEDELTAPAGMIVVKAKEGTLSDPEQAVKVDAIVDKLKHSDALKSKDSIVNPVAADAAMRQGNPNSADVDELSPLSPDKTTGIIQVMFDAAKKQDVDKNKVADVTKLLKDNADGLDVAYMGNAFDGAEQPGMQSELVGVLVAAVVLLVTFGSLVAAGMPLATAIVGVLLGMLGINAASGLTDSVDQNTTTLAVMIGLAVGIDYALFILSRFRSELIQYVDGHNLTPKELAQRLRSIPRDERAHLAGLAVGKAGTAVVFAGLTVIIALVALVIINIPSVSAQSLGAAGTVAIAVLVAVGLLPAILGLWGTRAFAVRVPFVKAPDPEQKSLTMGARWVHMIRKHPALFLVAGILALALLAIPAAQLRLATPTGGNAAAPGSPGRTAYTMVEDAFGPGRQAPMIALVDVASTPEQQRSEVFATAVRDFSRMDGVKNAQVAAVNDAGDAAQVLIVPSNGATDKRTVDLLHNLRDHQSEFKEQTGASYRITGMAPIVQDLSDRLSGVLIPYVAIVVALAFALLMVVFRSIWVPLIAALGFALSVAATFGITVLIWQEGFAGLVADPQPLISQLPIILIGIVFGLAMDYQVFLVTRMREGYHHGMNAGAAVVYGFKHGARVVTATAVIMISVFSAFIFMDQQFIKVMGFALATAVLFDAFIVRMTIIPATMFLLDARAWSIPRWLGRLLPNVDIEGEKLTSGLT</sequence>
<evidence type="ECO:0000256" key="1">
    <source>
        <dbReference type="ARBA" id="ARBA00004651"/>
    </source>
</evidence>
<dbReference type="InterPro" id="IPR050545">
    <property type="entry name" value="Mycobact_MmpL"/>
</dbReference>
<dbReference type="AlphaFoldDB" id="L1ML59"/>
<dbReference type="PROSITE" id="PS50156">
    <property type="entry name" value="SSD"/>
    <property type="match status" value="1"/>
</dbReference>
<feature type="transmembrane region" description="Helical" evidence="7">
    <location>
        <begin position="281"/>
        <end position="300"/>
    </location>
</feature>
<evidence type="ECO:0000256" key="7">
    <source>
        <dbReference type="SAM" id="Phobius"/>
    </source>
</evidence>
<proteinExistence type="inferred from homology"/>
<dbReference type="Proteomes" id="UP000010445">
    <property type="component" value="Unassembled WGS sequence"/>
</dbReference>
<feature type="transmembrane region" description="Helical" evidence="7">
    <location>
        <begin position="228"/>
        <end position="261"/>
    </location>
</feature>
<dbReference type="STRING" id="1035195.HMPREF9997_00431"/>
<evidence type="ECO:0000256" key="3">
    <source>
        <dbReference type="ARBA" id="ARBA00022475"/>
    </source>
</evidence>
<dbReference type="eggNOG" id="COG2409">
    <property type="taxonomic scope" value="Bacteria"/>
</dbReference>
<feature type="transmembrane region" description="Helical" evidence="7">
    <location>
        <begin position="662"/>
        <end position="681"/>
    </location>
</feature>
<accession>L1ML59</accession>
<evidence type="ECO:0000256" key="5">
    <source>
        <dbReference type="ARBA" id="ARBA00022989"/>
    </source>
</evidence>
<feature type="transmembrane region" description="Helical" evidence="7">
    <location>
        <begin position="377"/>
        <end position="399"/>
    </location>
</feature>
<comment type="subcellular location">
    <subcellularLocation>
        <location evidence="1">Cell membrane</location>
        <topology evidence="1">Multi-pass membrane protein</topology>
    </subcellularLocation>
</comment>
<reference evidence="9 10" key="1">
    <citation type="submission" date="2012-05" db="EMBL/GenBank/DDBJ databases">
        <authorList>
            <person name="Weinstock G."/>
            <person name="Sodergren E."/>
            <person name="Lobos E.A."/>
            <person name="Fulton L."/>
            <person name="Fulton R."/>
            <person name="Courtney L."/>
            <person name="Fronick C."/>
            <person name="O'Laughlin M."/>
            <person name="Godfrey J."/>
            <person name="Wilson R.M."/>
            <person name="Miner T."/>
            <person name="Farmer C."/>
            <person name="Delehaunty K."/>
            <person name="Cordes M."/>
            <person name="Minx P."/>
            <person name="Tomlinson C."/>
            <person name="Chen J."/>
            <person name="Wollam A."/>
            <person name="Pepin K.H."/>
            <person name="Bhonagiri V."/>
            <person name="Zhang X."/>
            <person name="Suruliraj S."/>
            <person name="Warren W."/>
            <person name="Mitreva M."/>
            <person name="Mardis E.R."/>
            <person name="Wilson R.K."/>
        </authorList>
    </citation>
    <scope>NUCLEOTIDE SEQUENCE [LARGE SCALE GENOMIC DNA]</scope>
    <source>
        <strain evidence="9 10">F0235</strain>
    </source>
</reference>
<feature type="transmembrane region" description="Helical" evidence="7">
    <location>
        <begin position="595"/>
        <end position="614"/>
    </location>
</feature>
<dbReference type="PATRIC" id="fig|1035195.3.peg.392"/>
<feature type="domain" description="SSD" evidence="8">
    <location>
        <begin position="228"/>
        <end position="398"/>
    </location>
</feature>
<feature type="transmembrane region" description="Helical" evidence="7">
    <location>
        <begin position="737"/>
        <end position="760"/>
    </location>
</feature>
<name>L1ML59_9CORY</name>
<evidence type="ECO:0000256" key="4">
    <source>
        <dbReference type="ARBA" id="ARBA00022692"/>
    </source>
</evidence>
<feature type="transmembrane region" description="Helical" evidence="7">
    <location>
        <begin position="47"/>
        <end position="65"/>
    </location>
</feature>
<dbReference type="GO" id="GO:0005886">
    <property type="term" value="C:plasma membrane"/>
    <property type="evidence" value="ECO:0007669"/>
    <property type="project" value="UniProtKB-SubCell"/>
</dbReference>
<comment type="similarity">
    <text evidence="2">Belongs to the resistance-nodulation-cell division (RND) (TC 2.A.6) family. MmpL subfamily.</text>
</comment>
<feature type="transmembrane region" description="Helical" evidence="7">
    <location>
        <begin position="336"/>
        <end position="365"/>
    </location>
</feature>
<dbReference type="InterPro" id="IPR004869">
    <property type="entry name" value="MMPL_dom"/>
</dbReference>
<dbReference type="Gene3D" id="1.20.1640.10">
    <property type="entry name" value="Multidrug efflux transporter AcrB transmembrane domain"/>
    <property type="match status" value="2"/>
</dbReference>
<organism evidence="9 10">
    <name type="scientific">Corynebacterium durum F0235</name>
    <dbReference type="NCBI Taxonomy" id="1035195"/>
    <lineage>
        <taxon>Bacteria</taxon>
        <taxon>Bacillati</taxon>
        <taxon>Actinomycetota</taxon>
        <taxon>Actinomycetes</taxon>
        <taxon>Mycobacteriales</taxon>
        <taxon>Corynebacteriaceae</taxon>
        <taxon>Corynebacterium</taxon>
    </lineage>
</organism>
<keyword evidence="3" id="KW-1003">Cell membrane</keyword>
<keyword evidence="6 7" id="KW-0472">Membrane</keyword>
<feature type="transmembrane region" description="Helical" evidence="7">
    <location>
        <begin position="621"/>
        <end position="642"/>
    </location>
</feature>